<sequence>MQRRQRINVGLMLLFSQIYQVGVRNIPPVTLATMAANIFLFLNPMKSLWEVCISVQEGYQRGDWQRLLLSPFHHADDWHLYFNMVSMLWKGTRLERKLGSVLFGCIIAAFSQLIGVMYIILEMLLAEILVEPMYRQQCAVGFSGVLFALKVLINHYYPGGSSNVMGFHVPNRYACWVELIAIHIVSPGSSFVGHLAGILVGLLYTQGPLKKILKMFAGSLSSDDHSPRPTHFNSSGYARYSSDQYQPNNMQQDYSRYTGGLNEEEQYERAVRNSLNDIGGPQNERRPYGFWIPPEEQLEQEEIRRRRLNRFNRQ</sequence>
<dbReference type="GO" id="GO:0034620">
    <property type="term" value="P:cellular response to unfolded protein"/>
    <property type="evidence" value="ECO:0007669"/>
    <property type="project" value="TreeGrafter"/>
</dbReference>
<evidence type="ECO:0000256" key="2">
    <source>
        <dbReference type="ARBA" id="ARBA00022692"/>
    </source>
</evidence>
<dbReference type="SUPFAM" id="SSF144091">
    <property type="entry name" value="Rhomboid-like"/>
    <property type="match status" value="1"/>
</dbReference>
<feature type="transmembrane region" description="Helical" evidence="6">
    <location>
        <begin position="180"/>
        <end position="205"/>
    </location>
</feature>
<dbReference type="PANTHER" id="PTHR43066:SF14">
    <property type="entry name" value="RHOMBOID-RELATED PROTEIN 4"/>
    <property type="match status" value="1"/>
</dbReference>
<evidence type="ECO:0000313" key="8">
    <source>
        <dbReference type="Proteomes" id="UP000515156"/>
    </source>
</evidence>
<keyword evidence="2 6" id="KW-0812">Transmembrane</keyword>
<dbReference type="AlphaFoldDB" id="A0A6P7Z5G9"/>
<feature type="transmembrane region" description="Helical" evidence="6">
    <location>
        <begin position="21"/>
        <end position="42"/>
    </location>
</feature>
<dbReference type="Pfam" id="PF01694">
    <property type="entry name" value="Rhomboid"/>
    <property type="match status" value="1"/>
</dbReference>
<dbReference type="KEGG" id="muo:115479078"/>
<name>A0A6P7Z5G9_9AMPH</name>
<comment type="subcellular location">
    <subcellularLocation>
        <location evidence="1">Membrane</location>
        <topology evidence="1">Multi-pass membrane protein</topology>
    </subcellularLocation>
</comment>
<protein>
    <submittedName>
        <fullName evidence="9">Rhomboid-related protein 4 isoform X1</fullName>
    </submittedName>
</protein>
<dbReference type="GO" id="GO:0004252">
    <property type="term" value="F:serine-type endopeptidase activity"/>
    <property type="evidence" value="ECO:0007669"/>
    <property type="project" value="InterPro"/>
</dbReference>
<dbReference type="GO" id="GO:0005783">
    <property type="term" value="C:endoplasmic reticulum"/>
    <property type="evidence" value="ECO:0007669"/>
    <property type="project" value="TreeGrafter"/>
</dbReference>
<keyword evidence="3 6" id="KW-1133">Transmembrane helix</keyword>
<dbReference type="CTD" id="84236"/>
<evidence type="ECO:0000256" key="1">
    <source>
        <dbReference type="ARBA" id="ARBA00004141"/>
    </source>
</evidence>
<feature type="transmembrane region" description="Helical" evidence="6">
    <location>
        <begin position="101"/>
        <end position="126"/>
    </location>
</feature>
<feature type="transmembrane region" description="Helical" evidence="6">
    <location>
        <begin position="138"/>
        <end position="157"/>
    </location>
</feature>
<feature type="region of interest" description="Disordered" evidence="5">
    <location>
        <begin position="221"/>
        <end position="244"/>
    </location>
</feature>
<evidence type="ECO:0000256" key="5">
    <source>
        <dbReference type="SAM" id="MobiDB-lite"/>
    </source>
</evidence>
<dbReference type="FunCoup" id="A0A6P7Z5G9">
    <property type="interactions" value="1499"/>
</dbReference>
<dbReference type="FunFam" id="1.20.1540.10:FF:000008">
    <property type="entry name" value="RHOMBOID-like protein 13"/>
    <property type="match status" value="1"/>
</dbReference>
<evidence type="ECO:0000313" key="9">
    <source>
        <dbReference type="RefSeq" id="XP_030072678.1"/>
    </source>
</evidence>
<dbReference type="Gene3D" id="1.20.1540.10">
    <property type="entry name" value="Rhomboid-like"/>
    <property type="match status" value="1"/>
</dbReference>
<dbReference type="GO" id="GO:0043066">
    <property type="term" value="P:negative regulation of apoptotic process"/>
    <property type="evidence" value="ECO:0007669"/>
    <property type="project" value="TreeGrafter"/>
</dbReference>
<dbReference type="InParanoid" id="A0A6P7Z5G9"/>
<keyword evidence="8" id="KW-1185">Reference proteome</keyword>
<keyword evidence="4 6" id="KW-0472">Membrane</keyword>
<dbReference type="InterPro" id="IPR022764">
    <property type="entry name" value="Peptidase_S54_rhomboid_dom"/>
</dbReference>
<dbReference type="GeneID" id="115479078"/>
<evidence type="ECO:0000256" key="4">
    <source>
        <dbReference type="ARBA" id="ARBA00023136"/>
    </source>
</evidence>
<dbReference type="GO" id="GO:0016020">
    <property type="term" value="C:membrane"/>
    <property type="evidence" value="ECO:0007669"/>
    <property type="project" value="UniProtKB-SubCell"/>
</dbReference>
<evidence type="ECO:0000256" key="6">
    <source>
        <dbReference type="SAM" id="Phobius"/>
    </source>
</evidence>
<dbReference type="InterPro" id="IPR035952">
    <property type="entry name" value="Rhomboid-like_sf"/>
</dbReference>
<dbReference type="OrthoDB" id="10257275at2759"/>
<dbReference type="RefSeq" id="XP_030072678.1">
    <property type="nucleotide sequence ID" value="XM_030216818.1"/>
</dbReference>
<evidence type="ECO:0000256" key="3">
    <source>
        <dbReference type="ARBA" id="ARBA00022989"/>
    </source>
</evidence>
<dbReference type="PANTHER" id="PTHR43066">
    <property type="entry name" value="RHOMBOID-RELATED PROTEIN"/>
    <property type="match status" value="1"/>
</dbReference>
<dbReference type="Proteomes" id="UP000515156">
    <property type="component" value="Chromosome 10"/>
</dbReference>
<organism evidence="8 9">
    <name type="scientific">Microcaecilia unicolor</name>
    <dbReference type="NCBI Taxonomy" id="1415580"/>
    <lineage>
        <taxon>Eukaryota</taxon>
        <taxon>Metazoa</taxon>
        <taxon>Chordata</taxon>
        <taxon>Craniata</taxon>
        <taxon>Vertebrata</taxon>
        <taxon>Euteleostomi</taxon>
        <taxon>Amphibia</taxon>
        <taxon>Gymnophiona</taxon>
        <taxon>Siphonopidae</taxon>
        <taxon>Microcaecilia</taxon>
    </lineage>
</organism>
<evidence type="ECO:0000259" key="7">
    <source>
        <dbReference type="Pfam" id="PF01694"/>
    </source>
</evidence>
<gene>
    <name evidence="9" type="primary">RHBDD1</name>
</gene>
<feature type="domain" description="Peptidase S54 rhomboid" evidence="7">
    <location>
        <begin position="62"/>
        <end position="205"/>
    </location>
</feature>
<proteinExistence type="predicted"/>
<accession>A0A6P7Z5G9</accession>
<reference evidence="9" key="1">
    <citation type="submission" date="2025-08" db="UniProtKB">
        <authorList>
            <consortium name="RefSeq"/>
        </authorList>
    </citation>
    <scope>IDENTIFICATION</scope>
</reference>
<feature type="compositionally biased region" description="Polar residues" evidence="5">
    <location>
        <begin position="231"/>
        <end position="244"/>
    </location>
</feature>